<keyword evidence="7" id="KW-1185">Reference proteome</keyword>
<dbReference type="GO" id="GO:0006402">
    <property type="term" value="P:mRNA catabolic process"/>
    <property type="evidence" value="ECO:0007669"/>
    <property type="project" value="InterPro"/>
</dbReference>
<dbReference type="InterPro" id="IPR036107">
    <property type="entry name" value="CsrA_sf"/>
</dbReference>
<comment type="similarity">
    <text evidence="5">Belongs to the CsrA/RsmA family.</text>
</comment>
<dbReference type="GO" id="GO:0048027">
    <property type="term" value="F:mRNA 5'-UTR binding"/>
    <property type="evidence" value="ECO:0007669"/>
    <property type="project" value="UniProtKB-UniRule"/>
</dbReference>
<dbReference type="PANTHER" id="PTHR34984:SF1">
    <property type="entry name" value="CARBON STORAGE REGULATOR"/>
    <property type="match status" value="1"/>
</dbReference>
<dbReference type="HAMAP" id="MF_00167">
    <property type="entry name" value="CsrA"/>
    <property type="match status" value="1"/>
</dbReference>
<organism evidence="6 7">
    <name type="scientific">Pseudomonas laurylsulfatiphila</name>
    <dbReference type="NCBI Taxonomy" id="2011015"/>
    <lineage>
        <taxon>Bacteria</taxon>
        <taxon>Pseudomonadati</taxon>
        <taxon>Pseudomonadota</taxon>
        <taxon>Gammaproteobacteria</taxon>
        <taxon>Pseudomonadales</taxon>
        <taxon>Pseudomonadaceae</taxon>
        <taxon>Pseudomonas</taxon>
    </lineage>
</organism>
<dbReference type="SUPFAM" id="SSF117130">
    <property type="entry name" value="CsrA-like"/>
    <property type="match status" value="1"/>
</dbReference>
<evidence type="ECO:0000313" key="6">
    <source>
        <dbReference type="EMBL" id="PPK36736.1"/>
    </source>
</evidence>
<evidence type="ECO:0000256" key="5">
    <source>
        <dbReference type="HAMAP-Rule" id="MF_00167"/>
    </source>
</evidence>
<gene>
    <name evidence="5" type="primary">csrA</name>
    <name evidence="6" type="ORF">CD175_24360</name>
</gene>
<dbReference type="NCBIfam" id="NF002469">
    <property type="entry name" value="PRK01712.1"/>
    <property type="match status" value="1"/>
</dbReference>
<reference evidence="7" key="1">
    <citation type="submission" date="2017-06" db="EMBL/GenBank/DDBJ databases">
        <authorList>
            <person name="Furmanczyk E.M."/>
        </authorList>
    </citation>
    <scope>NUCLEOTIDE SEQUENCE [LARGE SCALE GENOMIC DNA]</scope>
    <source>
        <strain evidence="7">AP3_16</strain>
    </source>
</reference>
<dbReference type="PANTHER" id="PTHR34984">
    <property type="entry name" value="CARBON STORAGE REGULATOR"/>
    <property type="match status" value="1"/>
</dbReference>
<keyword evidence="2 5" id="KW-0810">Translation regulation</keyword>
<comment type="function">
    <text evidence="5">A key translational regulator that binds mRNA to regulate translation initiation and/or mRNA stability. Mediates global changes in gene expression, shifting from rapid growth to stress survival by linking envelope stress, the stringent response and the catabolite repression systems. Usually binds in the 5'-UTR; binding at or near the Shine-Dalgarno sequence prevents ribosome-binding, repressing translation, binding elsewhere in the 5'-UTR can activate translation and/or stabilize the mRNA. Its function is antagonized by small RNA(s).</text>
</comment>
<keyword evidence="3 5" id="KW-0694">RNA-binding</keyword>
<evidence type="ECO:0000256" key="4">
    <source>
        <dbReference type="ARBA" id="ARBA00023159"/>
    </source>
</evidence>
<dbReference type="RefSeq" id="WP_104450802.1">
    <property type="nucleotide sequence ID" value="NZ_NIRS01000006.1"/>
</dbReference>
<dbReference type="EMBL" id="NIRS01000006">
    <property type="protein sequence ID" value="PPK36736.1"/>
    <property type="molecule type" value="Genomic_DNA"/>
</dbReference>
<keyword evidence="5" id="KW-0678">Repressor</keyword>
<dbReference type="GO" id="GO:0045948">
    <property type="term" value="P:positive regulation of translational initiation"/>
    <property type="evidence" value="ECO:0007669"/>
    <property type="project" value="UniProtKB-UniRule"/>
</dbReference>
<dbReference type="GO" id="GO:0005829">
    <property type="term" value="C:cytosol"/>
    <property type="evidence" value="ECO:0007669"/>
    <property type="project" value="TreeGrafter"/>
</dbReference>
<dbReference type="GO" id="GO:0006109">
    <property type="term" value="P:regulation of carbohydrate metabolic process"/>
    <property type="evidence" value="ECO:0007669"/>
    <property type="project" value="UniProtKB-UniRule"/>
</dbReference>
<comment type="subunit">
    <text evidence="5">Homodimer; the beta-strands of each monomer intercalate to form a hydrophobic core, while the alpha-helices form wings that extend away from the core.</text>
</comment>
<comment type="subcellular location">
    <subcellularLocation>
        <location evidence="5">Cytoplasm</location>
    </subcellularLocation>
</comment>
<accession>A0A2S6FH47</accession>
<evidence type="ECO:0000256" key="2">
    <source>
        <dbReference type="ARBA" id="ARBA00022845"/>
    </source>
</evidence>
<evidence type="ECO:0000256" key="3">
    <source>
        <dbReference type="ARBA" id="ARBA00022884"/>
    </source>
</evidence>
<proteinExistence type="inferred from homology"/>
<dbReference type="Proteomes" id="UP000238541">
    <property type="component" value="Unassembled WGS sequence"/>
</dbReference>
<protein>
    <recommendedName>
        <fullName evidence="5">Translational regulator CsrA</fullName>
    </recommendedName>
    <alternativeName>
        <fullName evidence="5">Carbon storage regulator</fullName>
    </alternativeName>
</protein>
<keyword evidence="1 5" id="KW-0963">Cytoplasm</keyword>
<evidence type="ECO:0000256" key="1">
    <source>
        <dbReference type="ARBA" id="ARBA00022490"/>
    </source>
</evidence>
<evidence type="ECO:0000313" key="7">
    <source>
        <dbReference type="Proteomes" id="UP000238541"/>
    </source>
</evidence>
<dbReference type="AlphaFoldDB" id="A0A2S6FH47"/>
<keyword evidence="4 5" id="KW-0010">Activator</keyword>
<sequence>MLKITRRCSESVVIGEREVTLTILGIGGQCVRIGIEAPKEVAVYRKEIYDRITLVAPLPTNR</sequence>
<name>A0A2S6FH47_9PSED</name>
<comment type="caution">
    <text evidence="6">The sequence shown here is derived from an EMBL/GenBank/DDBJ whole genome shotgun (WGS) entry which is preliminary data.</text>
</comment>
<dbReference type="Gene3D" id="2.60.40.4380">
    <property type="entry name" value="Translational regulator CsrA"/>
    <property type="match status" value="1"/>
</dbReference>
<dbReference type="Pfam" id="PF02599">
    <property type="entry name" value="CsrA"/>
    <property type="match status" value="1"/>
</dbReference>
<dbReference type="InterPro" id="IPR003751">
    <property type="entry name" value="CsrA"/>
</dbReference>
<dbReference type="GO" id="GO:0045947">
    <property type="term" value="P:negative regulation of translational initiation"/>
    <property type="evidence" value="ECO:0007669"/>
    <property type="project" value="UniProtKB-UniRule"/>
</dbReference>